<evidence type="ECO:0000313" key="4">
    <source>
        <dbReference type="Proteomes" id="UP001626536"/>
    </source>
</evidence>
<feature type="transmembrane region" description="Helical" evidence="2">
    <location>
        <begin position="7"/>
        <end position="30"/>
    </location>
</feature>
<sequence>MRAVLDVILLILQLYTYVIVIAAILSWLVAFNVINVHNDLVRSIWNALIAITEPVLRPIRQITPNLGGIDISPVILLLAIFLIEDIIQRYIYPNVY</sequence>
<keyword evidence="2" id="KW-1133">Transmembrane helix</keyword>
<keyword evidence="4" id="KW-1185">Reference proteome</keyword>
<evidence type="ECO:0000313" key="3">
    <source>
        <dbReference type="EMBL" id="WOJ88798.1"/>
    </source>
</evidence>
<dbReference type="RefSeq" id="WP_407338235.1">
    <property type="nucleotide sequence ID" value="NZ_CP136862.1"/>
</dbReference>
<evidence type="ECO:0000256" key="1">
    <source>
        <dbReference type="ARBA" id="ARBA00010894"/>
    </source>
</evidence>
<evidence type="ECO:0000256" key="2">
    <source>
        <dbReference type="SAM" id="Phobius"/>
    </source>
</evidence>
<dbReference type="PANTHER" id="PTHR33219">
    <property type="entry name" value="YLMG HOMOLOG PROTEIN 2, CHLOROPLASTIC"/>
    <property type="match status" value="1"/>
</dbReference>
<comment type="similarity">
    <text evidence="1">Belongs to the YggT family.</text>
</comment>
<dbReference type="PANTHER" id="PTHR33219:SF14">
    <property type="entry name" value="PROTEIN COFACTOR ASSEMBLY OF COMPLEX C SUBUNIT B CCB3, CHLOROPLASTIC-RELATED"/>
    <property type="match status" value="1"/>
</dbReference>
<accession>A0ABZ0HNP9</accession>
<gene>
    <name evidence="3" type="ORF">RZS28_13390</name>
</gene>
<dbReference type="EMBL" id="CP136862">
    <property type="protein sequence ID" value="WOJ88798.1"/>
    <property type="molecule type" value="Genomic_DNA"/>
</dbReference>
<feature type="transmembrane region" description="Helical" evidence="2">
    <location>
        <begin position="62"/>
        <end position="83"/>
    </location>
</feature>
<reference evidence="3 4" key="1">
    <citation type="submission" date="2023-10" db="EMBL/GenBank/DDBJ databases">
        <title>Novel methanotroph of the genus Methylocapsa from a subarctic wetland.</title>
        <authorList>
            <person name="Belova S.E."/>
            <person name="Oshkin I.Y."/>
            <person name="Miroshnikov K."/>
            <person name="Dedysh S.N."/>
        </authorList>
    </citation>
    <scope>NUCLEOTIDE SEQUENCE [LARGE SCALE GENOMIC DNA]</scope>
    <source>
        <strain evidence="3 4">RX1</strain>
    </source>
</reference>
<dbReference type="InterPro" id="IPR003425">
    <property type="entry name" value="CCB3/YggT"/>
</dbReference>
<organism evidence="3 4">
    <name type="scientific">Methylocapsa polymorpha</name>
    <dbReference type="NCBI Taxonomy" id="3080828"/>
    <lineage>
        <taxon>Bacteria</taxon>
        <taxon>Pseudomonadati</taxon>
        <taxon>Pseudomonadota</taxon>
        <taxon>Alphaproteobacteria</taxon>
        <taxon>Hyphomicrobiales</taxon>
        <taxon>Beijerinckiaceae</taxon>
        <taxon>Methylocapsa</taxon>
    </lineage>
</organism>
<keyword evidence="2" id="KW-0812">Transmembrane</keyword>
<dbReference type="Pfam" id="PF02325">
    <property type="entry name" value="CCB3_YggT"/>
    <property type="match status" value="1"/>
</dbReference>
<proteinExistence type="inferred from homology"/>
<protein>
    <submittedName>
        <fullName evidence="3">YggT family protein</fullName>
    </submittedName>
</protein>
<keyword evidence="2" id="KW-0472">Membrane</keyword>
<name>A0ABZ0HNP9_9HYPH</name>
<dbReference type="Proteomes" id="UP001626536">
    <property type="component" value="Chromosome"/>
</dbReference>